<name>A0A9P6KHE4_9FUNG</name>
<dbReference type="GO" id="GO:0016787">
    <property type="term" value="F:hydrolase activity"/>
    <property type="evidence" value="ECO:0007669"/>
    <property type="project" value="UniProtKB-KW"/>
</dbReference>
<dbReference type="InterPro" id="IPR011545">
    <property type="entry name" value="DEAD/DEAH_box_helicase_dom"/>
</dbReference>
<dbReference type="PROSITE" id="PS51194">
    <property type="entry name" value="HELICASE_CTER"/>
    <property type="match status" value="1"/>
</dbReference>
<dbReference type="PROSITE" id="PS51192">
    <property type="entry name" value="HELICASE_ATP_BIND_1"/>
    <property type="match status" value="1"/>
</dbReference>
<sequence>SLALPSDHPASTSTMSLILIRSTRPAATRTISPLLQVGIGRSGFRTLAPITPCPYHHGALARMSQSRNGTAPVRSCHVRLDLTRSLSTSSRTLSAHGLGDASKDASKADLGSIPHLLASEEYSRPFSDLSKNLHPTTIEAIQSAFGYESMSKVQFSVLSTIPTSRNLVVKAKTGTGKTLAFLVATLETLRTSYLGQTGIQQPIGNVGCVIVAPTRELALQISDEATRLLTPLGWGIQYLVGGESKGRQLDRFFKEPAQFIVATPGRMKDMLGNAEFAARISQAKVLILDEADTMLELGFRSELDAILGSMPKDRQTFLFSATVDAKIDSLVDTAFQNSQQPPIMIDTVGSDNVNLNLATRQRYCIAPCESHVALVRRIINDYLLKDMDEQHKEILKGIKKGSIGAGTQKAPLKRSLQKLPTITDDLVTQANQDCKIMVFLPTTRGAQLYAKIFSTISMGRELSVFEIHSAKSQRERTLTSRNFRNIKTPAVLFTSDISARGVDYPGVDLVVQVGAPTSVNQYIHRIGRTGRGDISKKKKKALPKTKDKDQETVDHGRGILILGELDKGFIEHQLSQSSLSAVVRQEHKYDDWQSVVLGESLDSGFRKALTKVDEKLAKSAYTAFLGYNLTIGPRIGSTDRAKILETADKYIQSFGVQGRPAVSTSFLERMGFMRSQDENTEDGQLVDGTYSRRPTRDSIVDMDTEETIPVESRLSRKERQEAFAQEVGLSDTEYVKVNEEDWEDFMELKTDKVPKLIERLHSPKRLGHFGNRPSKKFSKIFSNNDGW</sequence>
<accession>A0A9P6KHE4</accession>
<feature type="domain" description="Helicase C-terminal" evidence="7">
    <location>
        <begin position="421"/>
        <end position="580"/>
    </location>
</feature>
<keyword evidence="3 5" id="KW-0067">ATP-binding</keyword>
<dbReference type="EMBL" id="JAABOA010000318">
    <property type="protein sequence ID" value="KAF9584832.1"/>
    <property type="molecule type" value="Genomic_DNA"/>
</dbReference>
<dbReference type="AlphaFoldDB" id="A0A9P6KHE4"/>
<keyword evidence="9" id="KW-1185">Reference proteome</keyword>
<dbReference type="InterPro" id="IPR014001">
    <property type="entry name" value="Helicase_ATP-bd"/>
</dbReference>
<dbReference type="GO" id="GO:0003723">
    <property type="term" value="F:RNA binding"/>
    <property type="evidence" value="ECO:0007669"/>
    <property type="project" value="UniProtKB-UniRule"/>
</dbReference>
<organism evidence="8 9">
    <name type="scientific">Lunasporangiospora selenospora</name>
    <dbReference type="NCBI Taxonomy" id="979761"/>
    <lineage>
        <taxon>Eukaryota</taxon>
        <taxon>Fungi</taxon>
        <taxon>Fungi incertae sedis</taxon>
        <taxon>Mucoromycota</taxon>
        <taxon>Mortierellomycotina</taxon>
        <taxon>Mortierellomycetes</taxon>
        <taxon>Mortierellales</taxon>
        <taxon>Mortierellaceae</taxon>
        <taxon>Lunasporangiospora</taxon>
    </lineage>
</organism>
<keyword evidence="4 5" id="KW-0694">RNA-binding</keyword>
<gene>
    <name evidence="8" type="ORF">BGW38_005009</name>
</gene>
<dbReference type="Pfam" id="PF00271">
    <property type="entry name" value="Helicase_C"/>
    <property type="match status" value="1"/>
</dbReference>
<comment type="function">
    <text evidence="5">RNA helicase.</text>
</comment>
<evidence type="ECO:0000313" key="9">
    <source>
        <dbReference type="Proteomes" id="UP000780801"/>
    </source>
</evidence>
<evidence type="ECO:0000256" key="2">
    <source>
        <dbReference type="ARBA" id="ARBA00022801"/>
    </source>
</evidence>
<comment type="similarity">
    <text evidence="5">Belongs to the DEAD box helicase family.</text>
</comment>
<dbReference type="InterPro" id="IPR001650">
    <property type="entry name" value="Helicase_C-like"/>
</dbReference>
<protein>
    <recommendedName>
        <fullName evidence="5">ATP-dependent RNA helicase</fullName>
        <ecNumber evidence="5">3.6.4.13</ecNumber>
    </recommendedName>
</protein>
<evidence type="ECO:0000256" key="5">
    <source>
        <dbReference type="RuleBase" id="RU365068"/>
    </source>
</evidence>
<keyword evidence="1 5" id="KW-0547">Nucleotide-binding</keyword>
<evidence type="ECO:0000256" key="4">
    <source>
        <dbReference type="ARBA" id="ARBA00022884"/>
    </source>
</evidence>
<keyword evidence="5" id="KW-0347">Helicase</keyword>
<dbReference type="SMART" id="SM00490">
    <property type="entry name" value="HELICc"/>
    <property type="match status" value="1"/>
</dbReference>
<proteinExistence type="inferred from homology"/>
<feature type="non-terminal residue" evidence="8">
    <location>
        <position position="787"/>
    </location>
</feature>
<dbReference type="InterPro" id="IPR027417">
    <property type="entry name" value="P-loop_NTPase"/>
</dbReference>
<keyword evidence="2 5" id="KW-0378">Hydrolase</keyword>
<dbReference type="GO" id="GO:0003724">
    <property type="term" value="F:RNA helicase activity"/>
    <property type="evidence" value="ECO:0007669"/>
    <property type="project" value="UniProtKB-EC"/>
</dbReference>
<evidence type="ECO:0000259" key="6">
    <source>
        <dbReference type="PROSITE" id="PS51192"/>
    </source>
</evidence>
<dbReference type="CDD" id="cd18787">
    <property type="entry name" value="SF2_C_DEAD"/>
    <property type="match status" value="1"/>
</dbReference>
<comment type="caution">
    <text evidence="8">The sequence shown here is derived from an EMBL/GenBank/DDBJ whole genome shotgun (WGS) entry which is preliminary data.</text>
</comment>
<comment type="catalytic activity">
    <reaction evidence="5">
        <text>ATP + H2O = ADP + phosphate + H(+)</text>
        <dbReference type="Rhea" id="RHEA:13065"/>
        <dbReference type="ChEBI" id="CHEBI:15377"/>
        <dbReference type="ChEBI" id="CHEBI:15378"/>
        <dbReference type="ChEBI" id="CHEBI:30616"/>
        <dbReference type="ChEBI" id="CHEBI:43474"/>
        <dbReference type="ChEBI" id="CHEBI:456216"/>
        <dbReference type="EC" id="3.6.4.13"/>
    </reaction>
</comment>
<comment type="domain">
    <text evidence="5">The Q motif is unique to and characteristic of the DEAD box family of RNA helicases and controls ATP binding and hydrolysis.</text>
</comment>
<dbReference type="SUPFAM" id="SSF52540">
    <property type="entry name" value="P-loop containing nucleoside triphosphate hydrolases"/>
    <property type="match status" value="2"/>
</dbReference>
<dbReference type="EC" id="3.6.4.13" evidence="5"/>
<reference evidence="8" key="1">
    <citation type="journal article" date="2020" name="Fungal Divers.">
        <title>Resolving the Mortierellaceae phylogeny through synthesis of multi-gene phylogenetics and phylogenomics.</title>
        <authorList>
            <person name="Vandepol N."/>
            <person name="Liber J."/>
            <person name="Desiro A."/>
            <person name="Na H."/>
            <person name="Kennedy M."/>
            <person name="Barry K."/>
            <person name="Grigoriev I.V."/>
            <person name="Miller A.N."/>
            <person name="O'Donnell K."/>
            <person name="Stajich J.E."/>
            <person name="Bonito G."/>
        </authorList>
    </citation>
    <scope>NUCLEOTIDE SEQUENCE</scope>
    <source>
        <strain evidence="8">KOD1015</strain>
    </source>
</reference>
<dbReference type="PANTHER" id="PTHR24031">
    <property type="entry name" value="RNA HELICASE"/>
    <property type="match status" value="1"/>
</dbReference>
<dbReference type="Pfam" id="PF00270">
    <property type="entry name" value="DEAD"/>
    <property type="match status" value="1"/>
</dbReference>
<dbReference type="SMART" id="SM00487">
    <property type="entry name" value="DEXDc"/>
    <property type="match status" value="1"/>
</dbReference>
<evidence type="ECO:0000256" key="3">
    <source>
        <dbReference type="ARBA" id="ARBA00022840"/>
    </source>
</evidence>
<evidence type="ECO:0000256" key="1">
    <source>
        <dbReference type="ARBA" id="ARBA00022741"/>
    </source>
</evidence>
<feature type="domain" description="Helicase ATP-binding" evidence="6">
    <location>
        <begin position="158"/>
        <end position="341"/>
    </location>
</feature>
<evidence type="ECO:0000259" key="7">
    <source>
        <dbReference type="PROSITE" id="PS51194"/>
    </source>
</evidence>
<dbReference type="Proteomes" id="UP000780801">
    <property type="component" value="Unassembled WGS sequence"/>
</dbReference>
<dbReference type="GO" id="GO:0005524">
    <property type="term" value="F:ATP binding"/>
    <property type="evidence" value="ECO:0007669"/>
    <property type="project" value="UniProtKB-UniRule"/>
</dbReference>
<dbReference type="Gene3D" id="3.40.50.300">
    <property type="entry name" value="P-loop containing nucleotide triphosphate hydrolases"/>
    <property type="match status" value="2"/>
</dbReference>
<evidence type="ECO:0000313" key="8">
    <source>
        <dbReference type="EMBL" id="KAF9584832.1"/>
    </source>
</evidence>
<dbReference type="OrthoDB" id="2388250at2759"/>